<feature type="compositionally biased region" description="Pro residues" evidence="20">
    <location>
        <begin position="1"/>
        <end position="20"/>
    </location>
</feature>
<dbReference type="FunFam" id="1.10.287.70:FF:000118">
    <property type="entry name" value="Calcium channel subunit Cch1"/>
    <property type="match status" value="1"/>
</dbReference>
<keyword evidence="6 19" id="KW-0107">Calcium channel</keyword>
<dbReference type="Proteomes" id="UP000785200">
    <property type="component" value="Unassembled WGS sequence"/>
</dbReference>
<dbReference type="InterPro" id="IPR002048">
    <property type="entry name" value="EF_hand_dom"/>
</dbReference>
<feature type="region of interest" description="Disordered" evidence="20">
    <location>
        <begin position="133"/>
        <end position="259"/>
    </location>
</feature>
<feature type="transmembrane region" description="Helical" evidence="21">
    <location>
        <begin position="983"/>
        <end position="1003"/>
    </location>
</feature>
<feature type="transmembrane region" description="Helical" evidence="21">
    <location>
        <begin position="951"/>
        <end position="971"/>
    </location>
</feature>
<feature type="compositionally biased region" description="Polar residues" evidence="20">
    <location>
        <begin position="165"/>
        <end position="212"/>
    </location>
</feature>
<feature type="compositionally biased region" description="Low complexity" evidence="20">
    <location>
        <begin position="241"/>
        <end position="257"/>
    </location>
</feature>
<keyword evidence="11" id="KW-0406">Ion transport</keyword>
<evidence type="ECO:0000256" key="16">
    <source>
        <dbReference type="ARBA" id="ARBA00061395"/>
    </source>
</evidence>
<evidence type="ECO:0000256" key="2">
    <source>
        <dbReference type="ARBA" id="ARBA00022448"/>
    </source>
</evidence>
<evidence type="ECO:0000256" key="9">
    <source>
        <dbReference type="ARBA" id="ARBA00022882"/>
    </source>
</evidence>
<feature type="transmembrane region" description="Helical" evidence="21">
    <location>
        <begin position="890"/>
        <end position="908"/>
    </location>
</feature>
<feature type="transmembrane region" description="Helical" evidence="21">
    <location>
        <begin position="1251"/>
        <end position="1273"/>
    </location>
</feature>
<feature type="transmembrane region" description="Helical" evidence="21">
    <location>
        <begin position="1293"/>
        <end position="1315"/>
    </location>
</feature>
<feature type="transmembrane region" description="Helical" evidence="21">
    <location>
        <begin position="1507"/>
        <end position="1529"/>
    </location>
</feature>
<evidence type="ECO:0000313" key="24">
    <source>
        <dbReference type="Proteomes" id="UP000785200"/>
    </source>
</evidence>
<feature type="transmembrane region" description="Helical" evidence="21">
    <location>
        <begin position="1024"/>
        <end position="1048"/>
    </location>
</feature>
<evidence type="ECO:0000313" key="23">
    <source>
        <dbReference type="EMBL" id="KAG0649551.1"/>
    </source>
</evidence>
<dbReference type="Gene3D" id="1.10.287.70">
    <property type="match status" value="4"/>
</dbReference>
<feature type="compositionally biased region" description="Basic and acidic residues" evidence="20">
    <location>
        <begin position="64"/>
        <end position="80"/>
    </location>
</feature>
<dbReference type="FunFam" id="1.20.120.350:FF:000063">
    <property type="entry name" value="Calcium channel subunit Cch1"/>
    <property type="match status" value="1"/>
</dbReference>
<dbReference type="GO" id="GO:0005509">
    <property type="term" value="F:calcium ion binding"/>
    <property type="evidence" value="ECO:0007669"/>
    <property type="project" value="InterPro"/>
</dbReference>
<dbReference type="GO" id="GO:0005891">
    <property type="term" value="C:voltage-gated calcium channel complex"/>
    <property type="evidence" value="ECO:0007669"/>
    <property type="project" value="InterPro"/>
</dbReference>
<reference evidence="23" key="1">
    <citation type="submission" date="2019-07" db="EMBL/GenBank/DDBJ databases">
        <title>Hyphodiscus hymeniophilus genome sequencing and assembly.</title>
        <authorList>
            <person name="Kramer G."/>
            <person name="Nodwell J."/>
        </authorList>
    </citation>
    <scope>NUCLEOTIDE SEQUENCE</scope>
    <source>
        <strain evidence="23">ATCC 34498</strain>
    </source>
</reference>
<evidence type="ECO:0000256" key="3">
    <source>
        <dbReference type="ARBA" id="ARBA00022475"/>
    </source>
</evidence>
<comment type="function">
    <text evidence="15">Voltage-gated, high-affinity calcium channel that functions together with MID1 to mediate calcium entry into cells. Required during conditions of environmental stress.</text>
</comment>
<sequence length="2179" mass="243527">MPPTSPNSTGPPNPSTPPQSIPLRDLARPPDSTDLGDGVRRHSRGRSLLSGGTRPLSGHGPGPRYERLDNTSPTSRERRTYPQGGFSPLIVQHQPSVEEDIASPSSPVGNPADFQAAMGFAGLLVPDISVSQAPRSRSHSYGSEDFTGVSHYIDGSDDTGYFPSESDQIPLTDSIHQQPISGARTSTGQEGGQQNKTFRTVSFSSPGPTYRNSRLGDDLENAEAGMGPQHGRSRGHSYGNSLTPESRPRSRSPSTATAFSRAGSIVRAMSQRVVNLSGEAELMEEAARREAARSARASRQPSQPSQITDSAITSSDISSLSEEGEPVIRRKADPLAGGPNPPALPTAPIEKAMKFFGKASPQPSFEQEYEKPPNPLRGKSLGIFSAESKIRNIFCDVLVYPLTEPAILLLIVLQTILLAVDSSKSVYTAGHQRPLNWGHSAIDWTLLGLFVIFTAELVARIIVSGFIFNAPEYGKGPGKRSLKSSVLEKYHAVFKPQRQSSLRAPRADTSFTTPDLLRSFTAKQGEAVRTVEQAQRLQLARRAFLRHSFNRLDFIAVVSFWIAFILGNAGIESSFHLYIFRMMSCLRILRLLALTHGTAIILRSLKKATPLLVNVSFLIGFFWLLFAIIGVQSFKSSLDRQCVWVDPSDPTNRTGSAYTNVLQFCGGQFNELTGAHDPYVVGDLSLGVESFSKGADTAKGYLCPRGSYCLQLPPDKLPYNGTVSFDNIFQSLELVFVVMTANTYSDLMYYTTNSDYLAAALFFAGGIIIMMLWLLNLLIAVITSSFQVIREEGRVSAFAAHVKGLVVDLDLKNPRRASTMKQWYDKTYWFWILVISYGLLCQTFRSASMGRDRANFINNSEIVVTLILLCDIVIRIAVDWRGFSAKNSNWVDLGLSILTAIILIPPIRNSGEPYAWLSVFQILRIYRVIIAVPITKGLITLVLGNSSGIANLMLFVFLMTFLMSIFAVQLFRGELTMYDPYGNIIRTTFFTIYNAFLGMYQILSSENWTNIMYNITAYDTHLNTGWLGAIFFIGWFILGNFILVNMFIAVIQENFDVSEDEKRMHQVKSFLSRKELGSSSSNLSLSAIFRFGRSKQTKDPLDYGPATMEMLLKDAVVKDFLDDEMPDPQETQTDLRHITPSATAAVKPGLMSSVWGKFVNRIWNREPNPFYSNIQFSGNDESTDARTMAKEAVSATSQRKKAQREYLARHPNYNNSLFIFRPQNPIRRFCQRIVGPGRGSERFDGVEPNRAVWYTFSAVIYAAIVAMVLLACVTTPLYQKEYFDKHAFAVKNWFVWADMSFAVLFTIEALIKVIADGFFWTPNAYFRSSWGLIDAIVLTTFWINVIASLLNDGAVSRAIGAFKALRALRLLNISDSARDTFHSLIIVGGWKIFSAAFVSLSLLIPFAIYGLNLFNGKFQLCNDNTLDIVNLTDCFGEWGSTPYSNDWQLLAPRSVANPYYNFDNFGNSLFILFQIVSQEGWVDVMWSAESMTGVGLQPAYFASQGNALFFVVFNLMATVFVLTLFISVFMRNYTEQTGVAFLTADQRSWLELRKLLRQVSPSKRPSNANVRKTWKDWCYKRAVRKHGLWQRAVTIVLVLHLILLLVEYFPEPEWWSLTRTYVFLAFTVFYMANVVVRVIGLGWSRFRRSSWDVFSIFSVFGTLASTILLLTDFGRQSYIQLNKLFLVSIILLLIPRNDALDQLFKTAAASLSTIGNLMATWFVLFLVFAIALTQTFGLTRFGANENGNINFRTVPKALILLFRMSTGEGWNQIMEDFAQIVPPFCVVGPTFFESDCGSETWATALFILWNILSMYIFTSLFVSLIYESFSYVYQHSSGLGRVSREEIRRFKQAWAILDPEGTGFITKEQFPRLLGELSGVFEMRIYKQDDSVRSILEDIQSEPTNGRIASMSSASAVSGVNLKALNKRLAKIDAKQVRRARARYNVFFEEVMVSADVDRGISFTTVLMILAHYNVISDNKSLKLEEFLRRRARLQRVEEEVRRRIVLGFFDTMYWSRAFRKHMEKKKSGRMTDVPQLGPEVYVDDERDLSKQPARATVSPLLSPEAADTRNSFITHGLEGAMRTRRGTDASMTSYPLAPPSPGISPQLSPRLSPHRATNSAFSFEGGELGTGSSAGGSNHSSRRGSAAENVLEVLETSAWGESIRRSFTMRRPSGGGSS</sequence>
<keyword evidence="2" id="KW-0813">Transport</keyword>
<feature type="transmembrane region" description="Helical" evidence="21">
    <location>
        <begin position="828"/>
        <end position="845"/>
    </location>
</feature>
<accession>A0A9P6VJW4</accession>
<dbReference type="Gene3D" id="1.20.120.350">
    <property type="entry name" value="Voltage-gated potassium channels. Chain C"/>
    <property type="match status" value="4"/>
</dbReference>
<keyword evidence="9 19" id="KW-0851">Voltage-gated channel</keyword>
<dbReference type="GO" id="GO:0098703">
    <property type="term" value="P:calcium ion import across plasma membrane"/>
    <property type="evidence" value="ECO:0007669"/>
    <property type="project" value="TreeGrafter"/>
</dbReference>
<dbReference type="PANTHER" id="PTHR45628">
    <property type="entry name" value="VOLTAGE-DEPENDENT CALCIUM CHANNEL TYPE A SUBUNIT ALPHA-1"/>
    <property type="match status" value="1"/>
</dbReference>
<dbReference type="PROSITE" id="PS50222">
    <property type="entry name" value="EF_HAND_2"/>
    <property type="match status" value="1"/>
</dbReference>
<feature type="transmembrane region" description="Helical" evidence="21">
    <location>
        <begin position="611"/>
        <end position="631"/>
    </location>
</feature>
<dbReference type="OrthoDB" id="416585at2759"/>
<feature type="transmembrane region" description="Helical" evidence="21">
    <location>
        <begin position="1381"/>
        <end position="1408"/>
    </location>
</feature>
<organism evidence="23 24">
    <name type="scientific">Hyphodiscus hymeniophilus</name>
    <dbReference type="NCBI Taxonomy" id="353542"/>
    <lineage>
        <taxon>Eukaryota</taxon>
        <taxon>Fungi</taxon>
        <taxon>Dikarya</taxon>
        <taxon>Ascomycota</taxon>
        <taxon>Pezizomycotina</taxon>
        <taxon>Leotiomycetes</taxon>
        <taxon>Helotiales</taxon>
        <taxon>Hyphodiscaceae</taxon>
        <taxon>Hyphodiscus</taxon>
    </lineage>
</organism>
<dbReference type="PRINTS" id="PR00167">
    <property type="entry name" value="CACHANNEL"/>
</dbReference>
<feature type="transmembrane region" description="Helical" evidence="21">
    <location>
        <begin position="1707"/>
        <end position="1732"/>
    </location>
</feature>
<keyword evidence="18" id="KW-0479">Metal-binding</keyword>
<evidence type="ECO:0000256" key="15">
    <source>
        <dbReference type="ARBA" id="ARBA00057587"/>
    </source>
</evidence>
<feature type="transmembrane region" description="Helical" evidence="21">
    <location>
        <begin position="857"/>
        <end position="878"/>
    </location>
</feature>
<evidence type="ECO:0000256" key="1">
    <source>
        <dbReference type="ARBA" id="ARBA00004651"/>
    </source>
</evidence>
<feature type="transmembrane region" description="Helical" evidence="21">
    <location>
        <begin position="1335"/>
        <end position="1360"/>
    </location>
</feature>
<evidence type="ECO:0000256" key="14">
    <source>
        <dbReference type="ARBA" id="ARBA00023303"/>
    </source>
</evidence>
<keyword evidence="12 21" id="KW-0472">Membrane</keyword>
<evidence type="ECO:0000256" key="4">
    <source>
        <dbReference type="ARBA" id="ARBA00022553"/>
    </source>
</evidence>
<comment type="subcellular location">
    <subcellularLocation>
        <location evidence="1">Cell membrane</location>
        <topology evidence="1">Multi-pass membrane protein</topology>
    </subcellularLocation>
    <subcellularLocation>
        <location evidence="19">Membrane</location>
        <topology evidence="19">Multi-pass membrane protein</topology>
    </subcellularLocation>
</comment>
<name>A0A9P6VJW4_9HELO</name>
<dbReference type="FunFam" id="1.10.287.70:FF:000093">
    <property type="entry name" value="Calcium channel subunit Cch1"/>
    <property type="match status" value="1"/>
</dbReference>
<evidence type="ECO:0000256" key="6">
    <source>
        <dbReference type="ARBA" id="ARBA00022673"/>
    </source>
</evidence>
<evidence type="ECO:0000256" key="17">
    <source>
        <dbReference type="ARBA" id="ARBA00067459"/>
    </source>
</evidence>
<feature type="transmembrane region" description="Helical" evidence="21">
    <location>
        <begin position="398"/>
        <end position="420"/>
    </location>
</feature>
<dbReference type="GO" id="GO:0008331">
    <property type="term" value="F:high voltage-gated calcium channel activity"/>
    <property type="evidence" value="ECO:0007669"/>
    <property type="project" value="TreeGrafter"/>
</dbReference>
<protein>
    <recommendedName>
        <fullName evidence="17">Calcium-channel protein CCH1</fullName>
    </recommendedName>
</protein>
<dbReference type="PANTHER" id="PTHR45628:SF7">
    <property type="entry name" value="VOLTAGE-DEPENDENT CALCIUM CHANNEL TYPE A SUBUNIT ALPHA-1"/>
    <property type="match status" value="1"/>
</dbReference>
<feature type="domain" description="EF-hand" evidence="22">
    <location>
        <begin position="1845"/>
        <end position="1880"/>
    </location>
</feature>
<feature type="transmembrane region" description="Helical" evidence="21">
    <location>
        <begin position="1588"/>
        <end position="1609"/>
    </location>
</feature>
<feature type="region of interest" description="Disordered" evidence="20">
    <location>
        <begin position="1"/>
        <end position="110"/>
    </location>
</feature>
<evidence type="ECO:0000259" key="22">
    <source>
        <dbReference type="PROSITE" id="PS50222"/>
    </source>
</evidence>
<keyword evidence="7 21" id="KW-0812">Transmembrane</keyword>
<dbReference type="InterPro" id="IPR050599">
    <property type="entry name" value="VDCC_alpha-1_subunit"/>
</dbReference>
<keyword evidence="14" id="KW-0407">Ion channel</keyword>
<evidence type="ECO:0000256" key="19">
    <source>
        <dbReference type="RuleBase" id="RU003808"/>
    </source>
</evidence>
<proteinExistence type="inferred from homology"/>
<evidence type="ECO:0000256" key="8">
    <source>
        <dbReference type="ARBA" id="ARBA00022837"/>
    </source>
</evidence>
<comment type="caution">
    <text evidence="23">The sequence shown here is derived from an EMBL/GenBank/DDBJ whole genome shotgun (WGS) entry which is preliminary data.</text>
</comment>
<evidence type="ECO:0000256" key="21">
    <source>
        <dbReference type="SAM" id="Phobius"/>
    </source>
</evidence>
<feature type="binding site" evidence="18">
    <location>
        <position position="1479"/>
    </location>
    <ligand>
        <name>Ca(2+)</name>
        <dbReference type="ChEBI" id="CHEBI:29108"/>
    </ligand>
</feature>
<gene>
    <name evidence="23" type="ORF">D0Z07_3812</name>
</gene>
<evidence type="ECO:0000256" key="11">
    <source>
        <dbReference type="ARBA" id="ARBA00023065"/>
    </source>
</evidence>
<feature type="transmembrane region" description="Helical" evidence="21">
    <location>
        <begin position="756"/>
        <end position="782"/>
    </location>
</feature>
<feature type="transmembrane region" description="Helical" evidence="21">
    <location>
        <begin position="554"/>
        <end position="580"/>
    </location>
</feature>
<keyword evidence="24" id="KW-1185">Reference proteome</keyword>
<evidence type="ECO:0000256" key="10">
    <source>
        <dbReference type="ARBA" id="ARBA00022989"/>
    </source>
</evidence>
<evidence type="ECO:0000256" key="7">
    <source>
        <dbReference type="ARBA" id="ARBA00022692"/>
    </source>
</evidence>
<feature type="transmembrane region" description="Helical" evidence="21">
    <location>
        <begin position="914"/>
        <end position="939"/>
    </location>
</feature>
<keyword evidence="4" id="KW-0597">Phosphoprotein</keyword>
<comment type="similarity">
    <text evidence="16 19">Belongs to the calcium channel alpha-1 subunit (TC 1.A.1.11) family.</text>
</comment>
<dbReference type="FunFam" id="1.20.120.350:FF:000079">
    <property type="entry name" value="Calcium channel subunit Cch1"/>
    <property type="match status" value="1"/>
</dbReference>
<dbReference type="Gene3D" id="1.10.238.10">
    <property type="entry name" value="EF-hand"/>
    <property type="match status" value="1"/>
</dbReference>
<keyword evidence="10 21" id="KW-1133">Transmembrane helix</keyword>
<keyword evidence="5 19" id="KW-0109">Calcium transport</keyword>
<feature type="transmembrane region" description="Helical" evidence="21">
    <location>
        <begin position="441"/>
        <end position="468"/>
    </location>
</feature>
<feature type="compositionally biased region" description="Polar residues" evidence="20">
    <location>
        <begin position="2104"/>
        <end position="2122"/>
    </location>
</feature>
<dbReference type="SUPFAM" id="SSF81324">
    <property type="entry name" value="Voltage-gated potassium channels"/>
    <property type="match status" value="4"/>
</dbReference>
<dbReference type="Pfam" id="PF00520">
    <property type="entry name" value="Ion_trans"/>
    <property type="match status" value="4"/>
</dbReference>
<keyword evidence="13" id="KW-0325">Glycoprotein</keyword>
<feature type="region of interest" description="Disordered" evidence="20">
    <location>
        <begin position="285"/>
        <end position="325"/>
    </location>
</feature>
<evidence type="ECO:0000256" key="20">
    <source>
        <dbReference type="SAM" id="MobiDB-lite"/>
    </source>
</evidence>
<evidence type="ECO:0000256" key="12">
    <source>
        <dbReference type="ARBA" id="ARBA00023136"/>
    </source>
</evidence>
<evidence type="ECO:0000256" key="5">
    <source>
        <dbReference type="ARBA" id="ARBA00022568"/>
    </source>
</evidence>
<dbReference type="InterPro" id="IPR005821">
    <property type="entry name" value="Ion_trans_dom"/>
</dbReference>
<feature type="transmembrane region" description="Helical" evidence="21">
    <location>
        <begin position="1801"/>
        <end position="1826"/>
    </location>
</feature>
<dbReference type="FunFam" id="1.20.120.350:FF:000098">
    <property type="entry name" value="Calcium channel subunit Cch1"/>
    <property type="match status" value="1"/>
</dbReference>
<feature type="compositionally biased region" description="Low complexity" evidence="20">
    <location>
        <begin position="294"/>
        <end position="321"/>
    </location>
</feature>
<dbReference type="InterPro" id="IPR027359">
    <property type="entry name" value="Volt_channel_dom_sf"/>
</dbReference>
<dbReference type="EMBL" id="VNKQ01000007">
    <property type="protein sequence ID" value="KAG0649551.1"/>
    <property type="molecule type" value="Genomic_DNA"/>
</dbReference>
<feature type="transmembrane region" description="Helical" evidence="21">
    <location>
        <begin position="1621"/>
        <end position="1639"/>
    </location>
</feature>
<feature type="transmembrane region" description="Helical" evidence="21">
    <location>
        <begin position="1651"/>
        <end position="1671"/>
    </location>
</feature>
<feature type="compositionally biased region" description="Low complexity" evidence="20">
    <location>
        <begin position="46"/>
        <end position="58"/>
    </location>
</feature>
<evidence type="ECO:0000256" key="13">
    <source>
        <dbReference type="ARBA" id="ARBA00023180"/>
    </source>
</evidence>
<feature type="region of interest" description="Disordered" evidence="20">
    <location>
        <begin position="2090"/>
        <end position="2149"/>
    </location>
</feature>
<dbReference type="InterPro" id="IPR002077">
    <property type="entry name" value="VDCCAlpha1"/>
</dbReference>
<keyword evidence="8 18" id="KW-0106">Calcium</keyword>
<keyword evidence="3" id="KW-1003">Cell membrane</keyword>
<evidence type="ECO:0000256" key="18">
    <source>
        <dbReference type="PIRSR" id="PIRSR602077-1"/>
    </source>
</evidence>